<name>A0A401UU13_9CLOT</name>
<gene>
    <name evidence="1" type="ORF">Ctaglu_46630</name>
</gene>
<dbReference type="Proteomes" id="UP000287872">
    <property type="component" value="Unassembled WGS sequence"/>
</dbReference>
<dbReference type="EMBL" id="BHYK01000052">
    <property type="protein sequence ID" value="GCD13040.1"/>
    <property type="molecule type" value="Genomic_DNA"/>
</dbReference>
<dbReference type="AlphaFoldDB" id="A0A401UU13"/>
<keyword evidence="2" id="KW-1185">Reference proteome</keyword>
<evidence type="ECO:0000313" key="2">
    <source>
        <dbReference type="Proteomes" id="UP000287872"/>
    </source>
</evidence>
<comment type="caution">
    <text evidence="1">The sequence shown here is derived from an EMBL/GenBank/DDBJ whole genome shotgun (WGS) entry which is preliminary data.</text>
</comment>
<protein>
    <submittedName>
        <fullName evidence="1">Uncharacterized protein</fullName>
    </submittedName>
</protein>
<organism evidence="1 2">
    <name type="scientific">Clostridium tagluense</name>
    <dbReference type="NCBI Taxonomy" id="360422"/>
    <lineage>
        <taxon>Bacteria</taxon>
        <taxon>Bacillati</taxon>
        <taxon>Bacillota</taxon>
        <taxon>Clostridia</taxon>
        <taxon>Eubacteriales</taxon>
        <taxon>Clostridiaceae</taxon>
        <taxon>Clostridium</taxon>
    </lineage>
</organism>
<proteinExistence type="predicted"/>
<accession>A0A401UU13</accession>
<evidence type="ECO:0000313" key="1">
    <source>
        <dbReference type="EMBL" id="GCD13040.1"/>
    </source>
</evidence>
<sequence length="53" mass="6122">MKLKIYRVGKDFDYIKKYGMVTKSMIVIDEKKKIQNLSEGVISRAIEEAVINS</sequence>
<reference evidence="1 2" key="1">
    <citation type="submission" date="2018-11" db="EMBL/GenBank/DDBJ databases">
        <title>Genome sequencing and assembly of Clostridium tagluense strain A121.</title>
        <authorList>
            <person name="Murakami T."/>
            <person name="Segawa T."/>
            <person name="Shcherbakova V.A."/>
            <person name="Mori H."/>
            <person name="Yoshimura Y."/>
        </authorList>
    </citation>
    <scope>NUCLEOTIDE SEQUENCE [LARGE SCALE GENOMIC DNA]</scope>
    <source>
        <strain evidence="1 2">A121</strain>
    </source>
</reference>
<dbReference type="NCBIfam" id="NF040730">
    <property type="entry name" value="CxCC_doxin"/>
    <property type="match status" value="1"/>
</dbReference>